<dbReference type="EMBL" id="FNAS01000002">
    <property type="protein sequence ID" value="SDE04542.1"/>
    <property type="molecule type" value="Genomic_DNA"/>
</dbReference>
<evidence type="ECO:0000313" key="1">
    <source>
        <dbReference type="EMBL" id="SDE04542.1"/>
    </source>
</evidence>
<sequence>MKIKTLSTMMLLSGILASCNSWVKIGNLNSISNRNIDDSKQYSLISRDVEAEAKSGSDALEQAVDNLTGKYQGEFVRNAKIYVKDNGEKVKVIGDVWGVQNTITNIKTVANAEIDLKIGDSVVFKRKGDITEGKIIGIGAEKVVVEYGRKGRKKIELRFDEITKTNKELK</sequence>
<dbReference type="Proteomes" id="UP000198517">
    <property type="component" value="Unassembled WGS sequence"/>
</dbReference>
<dbReference type="Pfam" id="PF23835">
    <property type="entry name" value="DUF7205"/>
    <property type="match status" value="1"/>
</dbReference>
<evidence type="ECO:0000313" key="2">
    <source>
        <dbReference type="Proteomes" id="UP000198517"/>
    </source>
</evidence>
<name>A0A1G6ZPX5_9FLAO</name>
<protein>
    <recommendedName>
        <fullName evidence="3">Lipoprotein</fullName>
    </recommendedName>
</protein>
<keyword evidence="2" id="KW-1185">Reference proteome</keyword>
<dbReference type="RefSeq" id="WP_092735873.1">
    <property type="nucleotide sequence ID" value="NZ_FNAS01000002.1"/>
</dbReference>
<dbReference type="InterPro" id="IPR055629">
    <property type="entry name" value="DUF7205"/>
</dbReference>
<reference evidence="1 2" key="1">
    <citation type="submission" date="2016-10" db="EMBL/GenBank/DDBJ databases">
        <authorList>
            <person name="de Groot N.N."/>
        </authorList>
    </citation>
    <scope>NUCLEOTIDE SEQUENCE [LARGE SCALE GENOMIC DNA]</scope>
    <source>
        <strain evidence="1 2">DSM 24015</strain>
    </source>
</reference>
<organism evidence="1 2">
    <name type="scientific">Riemerella columbipharyngis</name>
    <dbReference type="NCBI Taxonomy" id="1071918"/>
    <lineage>
        <taxon>Bacteria</taxon>
        <taxon>Pseudomonadati</taxon>
        <taxon>Bacteroidota</taxon>
        <taxon>Flavobacteriia</taxon>
        <taxon>Flavobacteriales</taxon>
        <taxon>Weeksellaceae</taxon>
        <taxon>Riemerella</taxon>
    </lineage>
</organism>
<gene>
    <name evidence="1" type="ORF">SAMN05421544_102161</name>
</gene>
<evidence type="ECO:0008006" key="3">
    <source>
        <dbReference type="Google" id="ProtNLM"/>
    </source>
</evidence>
<dbReference type="STRING" id="1071918.SAMN05421544_102161"/>
<dbReference type="PROSITE" id="PS51257">
    <property type="entry name" value="PROKAR_LIPOPROTEIN"/>
    <property type="match status" value="1"/>
</dbReference>
<proteinExistence type="predicted"/>
<accession>A0A1G6ZPX5</accession>
<dbReference type="AlphaFoldDB" id="A0A1G6ZPX5"/>
<dbReference type="OrthoDB" id="1442561at2"/>